<dbReference type="SUPFAM" id="SSF52096">
    <property type="entry name" value="ClpP/crotonase"/>
    <property type="match status" value="1"/>
</dbReference>
<organism evidence="5 6">
    <name type="scientific">Kitasatospora setae (strain ATCC 33774 / DSM 43861 / JCM 3304 / KCC A-0304 / NBRC 14216 / KM-6054)</name>
    <name type="common">Streptomyces setae</name>
    <dbReference type="NCBI Taxonomy" id="452652"/>
    <lineage>
        <taxon>Bacteria</taxon>
        <taxon>Bacillati</taxon>
        <taxon>Actinomycetota</taxon>
        <taxon>Actinomycetes</taxon>
        <taxon>Kitasatosporales</taxon>
        <taxon>Streptomycetaceae</taxon>
        <taxon>Kitasatospora</taxon>
    </lineage>
</organism>
<dbReference type="EMBL" id="AP010968">
    <property type="protein sequence ID" value="BAJ31942.1"/>
    <property type="molecule type" value="Genomic_DNA"/>
</dbReference>
<dbReference type="Pfam" id="PF16113">
    <property type="entry name" value="ECH_2"/>
    <property type="match status" value="1"/>
</dbReference>
<dbReference type="InterPro" id="IPR029045">
    <property type="entry name" value="ClpP/crotonase-like_dom_sf"/>
</dbReference>
<evidence type="ECO:0000256" key="2">
    <source>
        <dbReference type="ARBA" id="ARBA00011915"/>
    </source>
</evidence>
<dbReference type="GO" id="GO:0016829">
    <property type="term" value="F:lyase activity"/>
    <property type="evidence" value="ECO:0007669"/>
    <property type="project" value="UniProtKB-KW"/>
</dbReference>
<evidence type="ECO:0000259" key="4">
    <source>
        <dbReference type="Pfam" id="PF16113"/>
    </source>
</evidence>
<dbReference type="STRING" id="452652.KSE_61770"/>
<dbReference type="CDD" id="cd06558">
    <property type="entry name" value="crotonase-like"/>
    <property type="match status" value="1"/>
</dbReference>
<dbReference type="Gene3D" id="3.90.226.10">
    <property type="entry name" value="2-enoyl-CoA Hydratase, Chain A, domain 1"/>
    <property type="match status" value="1"/>
</dbReference>
<protein>
    <recommendedName>
        <fullName evidence="2">3-hydroxyisobutyryl-CoA hydrolase</fullName>
        <ecNumber evidence="2">3.1.2.4</ecNumber>
    </recommendedName>
</protein>
<dbReference type="PANTHER" id="PTHR43176:SF3">
    <property type="entry name" value="3-HYDROXYISOBUTYRYL-COA HYDROLASE, MITOCHONDRIAL"/>
    <property type="match status" value="1"/>
</dbReference>
<reference evidence="5 6" key="1">
    <citation type="journal article" date="2010" name="DNA Res.">
        <title>Genome sequence of Kitasatospora setae NBRC 14216T: an evolutionary snapshot of the family Streptomycetaceae.</title>
        <authorList>
            <person name="Ichikawa N."/>
            <person name="Oguchi A."/>
            <person name="Ikeda H."/>
            <person name="Ishikawa J."/>
            <person name="Kitani S."/>
            <person name="Watanabe Y."/>
            <person name="Nakamura S."/>
            <person name="Katano Y."/>
            <person name="Kishi E."/>
            <person name="Sasagawa M."/>
            <person name="Ankai A."/>
            <person name="Fukui S."/>
            <person name="Hashimoto Y."/>
            <person name="Kamata S."/>
            <person name="Otoguro M."/>
            <person name="Tanikawa S."/>
            <person name="Nihira T."/>
            <person name="Horinouchi S."/>
            <person name="Ohnishi Y."/>
            <person name="Hayakawa M."/>
            <person name="Kuzuyama T."/>
            <person name="Arisawa A."/>
            <person name="Nomoto F."/>
            <person name="Miura H."/>
            <person name="Takahashi Y."/>
            <person name="Fujita N."/>
        </authorList>
    </citation>
    <scope>NUCLEOTIDE SEQUENCE [LARGE SCALE GENOMIC DNA]</scope>
    <source>
        <strain evidence="6">ATCC 33774 / DSM 43861 / JCM 3304 / KCC A-0304 / NBRC 14216 / KM-6054</strain>
    </source>
</reference>
<evidence type="ECO:0000313" key="5">
    <source>
        <dbReference type="EMBL" id="BAJ31942.1"/>
    </source>
</evidence>
<dbReference type="KEGG" id="ksk:KSE_61770"/>
<dbReference type="HOGENOM" id="CLU_009834_22_1_11"/>
<dbReference type="AlphaFoldDB" id="E4N1A8"/>
<evidence type="ECO:0000256" key="3">
    <source>
        <dbReference type="ARBA" id="ARBA00022801"/>
    </source>
</evidence>
<accession>E4N1A8</accession>
<dbReference type="EC" id="3.1.2.4" evidence="2"/>
<keyword evidence="5" id="KW-0456">Lyase</keyword>
<dbReference type="InterPro" id="IPR045004">
    <property type="entry name" value="ECH_dom"/>
</dbReference>
<keyword evidence="3" id="KW-0378">Hydrolase</keyword>
<dbReference type="GO" id="GO:0006574">
    <property type="term" value="P:L-valine catabolic process"/>
    <property type="evidence" value="ECO:0007669"/>
    <property type="project" value="TreeGrafter"/>
</dbReference>
<dbReference type="PANTHER" id="PTHR43176">
    <property type="entry name" value="3-HYDROXYISOBUTYRYL-COA HYDROLASE-RELATED"/>
    <property type="match status" value="1"/>
</dbReference>
<name>E4N1A8_KITSK</name>
<gene>
    <name evidence="5" type="ordered locus">KSE_61770</name>
</gene>
<dbReference type="GO" id="GO:0005829">
    <property type="term" value="C:cytosol"/>
    <property type="evidence" value="ECO:0007669"/>
    <property type="project" value="TreeGrafter"/>
</dbReference>
<proteinExistence type="predicted"/>
<evidence type="ECO:0000256" key="1">
    <source>
        <dbReference type="ARBA" id="ARBA00001709"/>
    </source>
</evidence>
<dbReference type="Proteomes" id="UP000007076">
    <property type="component" value="Chromosome"/>
</dbReference>
<dbReference type="RefSeq" id="WP_014139238.1">
    <property type="nucleotide sequence ID" value="NC_016109.1"/>
</dbReference>
<comment type="catalytic activity">
    <reaction evidence="1">
        <text>3-hydroxy-2-methylpropanoyl-CoA + H2O = 3-hydroxy-2-methylpropanoate + CoA + H(+)</text>
        <dbReference type="Rhea" id="RHEA:20888"/>
        <dbReference type="ChEBI" id="CHEBI:11805"/>
        <dbReference type="ChEBI" id="CHEBI:15377"/>
        <dbReference type="ChEBI" id="CHEBI:15378"/>
        <dbReference type="ChEBI" id="CHEBI:57287"/>
        <dbReference type="ChEBI" id="CHEBI:57340"/>
        <dbReference type="EC" id="3.1.2.4"/>
    </reaction>
</comment>
<sequence length="361" mass="37381">MATPEHQQDVLIERTGPLGRITLNRPRALNSLTRPMLETVRAALDGWADDDRVSAVLLSGAGERGLCAGADIRAVHDDAKLGGAGTRAFFRVEYPLNELVSRYPKPYVALMDGITMGGGVGLSGHAGVRIVTERSAVAMPETRIGLVPDVGGSRLLALAPGELGTHLGLTAATMTAGDALHCGFADHFVPAAALPGLTARLAAGQDPAAAVAALAEPAPPSDLAGQREWIDRCYAADSVEEIVERLRATGLPAAKDAVEQLLGKSPTMLKVTLAALRRARALPSLAATLDQEYRISCAALAHHDLVEGIRAQVVDKDRDPHWSPATLAGVSAADVARFFVPPADGDLGLAAGPAGPADPAG</sequence>
<dbReference type="PATRIC" id="fig|452652.3.peg.6191"/>
<dbReference type="GO" id="GO:0003860">
    <property type="term" value="F:3-hydroxyisobutyryl-CoA hydrolase activity"/>
    <property type="evidence" value="ECO:0007669"/>
    <property type="project" value="UniProtKB-EC"/>
</dbReference>
<keyword evidence="6" id="KW-1185">Reference proteome</keyword>
<dbReference type="InterPro" id="IPR032259">
    <property type="entry name" value="HIBYL-CoA-H"/>
</dbReference>
<dbReference type="eggNOG" id="COG1024">
    <property type="taxonomic scope" value="Bacteria"/>
</dbReference>
<dbReference type="NCBIfam" id="NF004127">
    <property type="entry name" value="PRK05617.1"/>
    <property type="match status" value="1"/>
</dbReference>
<evidence type="ECO:0000313" key="6">
    <source>
        <dbReference type="Proteomes" id="UP000007076"/>
    </source>
</evidence>
<feature type="domain" description="Enoyl-CoA hydratase/isomerase" evidence="4">
    <location>
        <begin position="19"/>
        <end position="339"/>
    </location>
</feature>